<organism evidence="8 9">
    <name type="scientific">Penaeus vannamei</name>
    <name type="common">Whiteleg shrimp</name>
    <name type="synonym">Litopenaeus vannamei</name>
    <dbReference type="NCBI Taxonomy" id="6689"/>
    <lineage>
        <taxon>Eukaryota</taxon>
        <taxon>Metazoa</taxon>
        <taxon>Ecdysozoa</taxon>
        <taxon>Arthropoda</taxon>
        <taxon>Crustacea</taxon>
        <taxon>Multicrustacea</taxon>
        <taxon>Malacostraca</taxon>
        <taxon>Eumalacostraca</taxon>
        <taxon>Eucarida</taxon>
        <taxon>Decapoda</taxon>
        <taxon>Dendrobranchiata</taxon>
        <taxon>Penaeoidea</taxon>
        <taxon>Penaeidae</taxon>
        <taxon>Penaeus</taxon>
    </lineage>
</organism>
<keyword evidence="4" id="KW-0698">rRNA processing</keyword>
<dbReference type="InterPro" id="IPR007276">
    <property type="entry name" value="Nop14"/>
</dbReference>
<dbReference type="Proteomes" id="UP000283509">
    <property type="component" value="Unassembled WGS sequence"/>
</dbReference>
<evidence type="ECO:0000256" key="1">
    <source>
        <dbReference type="ARBA" id="ARBA00004604"/>
    </source>
</evidence>
<evidence type="ECO:0000256" key="5">
    <source>
        <dbReference type="ARBA" id="ARBA00023242"/>
    </source>
</evidence>
<name>A0A423SRD8_PENVA</name>
<keyword evidence="5" id="KW-0539">Nucleus</keyword>
<evidence type="ECO:0000256" key="3">
    <source>
        <dbReference type="ARBA" id="ARBA00022517"/>
    </source>
</evidence>
<dbReference type="GO" id="GO:0030490">
    <property type="term" value="P:maturation of SSU-rRNA"/>
    <property type="evidence" value="ECO:0007669"/>
    <property type="project" value="TreeGrafter"/>
</dbReference>
<dbReference type="EMBL" id="QCYY01002889">
    <property type="protein sequence ID" value="ROT66768.1"/>
    <property type="molecule type" value="Genomic_DNA"/>
</dbReference>
<dbReference type="OrthoDB" id="10260285at2759"/>
<dbReference type="AlphaFoldDB" id="A0A423SRD8"/>
<protein>
    <submittedName>
        <fullName evidence="8">Putative nucleolar protein 14</fullName>
    </submittedName>
</protein>
<comment type="caution">
    <text evidence="8">The sequence shown here is derived from an EMBL/GenBank/DDBJ whole genome shotgun (WGS) entry which is preliminary data.</text>
</comment>
<evidence type="ECO:0000313" key="8">
    <source>
        <dbReference type="EMBL" id="ROT66768.1"/>
    </source>
</evidence>
<proteinExistence type="inferred from homology"/>
<feature type="region of interest" description="Disordered" evidence="7">
    <location>
        <begin position="548"/>
        <end position="579"/>
    </location>
</feature>
<evidence type="ECO:0000256" key="7">
    <source>
        <dbReference type="SAM" id="MobiDB-lite"/>
    </source>
</evidence>
<dbReference type="PANTHER" id="PTHR23183:SF0">
    <property type="entry name" value="NUCLEOLAR PROTEIN 14"/>
    <property type="match status" value="1"/>
</dbReference>
<keyword evidence="9" id="KW-1185">Reference proteome</keyword>
<dbReference type="STRING" id="6689.A0A423SRD8"/>
<reference evidence="8 9" key="2">
    <citation type="submission" date="2019-01" db="EMBL/GenBank/DDBJ databases">
        <title>The decoding of complex shrimp genome reveals the adaptation for benthos swimmer, frequently molting mechanism and breeding impact on genome.</title>
        <authorList>
            <person name="Sun Y."/>
            <person name="Gao Y."/>
            <person name="Yu Y."/>
        </authorList>
    </citation>
    <scope>NUCLEOTIDE SEQUENCE [LARGE SCALE GENOMIC DNA]</scope>
    <source>
        <tissue evidence="8">Muscle</tissue>
    </source>
</reference>
<evidence type="ECO:0000313" key="9">
    <source>
        <dbReference type="Proteomes" id="UP000283509"/>
    </source>
</evidence>
<dbReference type="GO" id="GO:0030692">
    <property type="term" value="C:Noc4p-Nop14p complex"/>
    <property type="evidence" value="ECO:0007669"/>
    <property type="project" value="TreeGrafter"/>
</dbReference>
<comment type="function">
    <text evidence="6">Involved in nucleolar processing of pre-18S ribosomal RNA. Has a role in the nuclear export of 40S pre-ribosomal subunit to the cytoplasm.</text>
</comment>
<sequence length="579" mass="66186">MMMAGYTMTDEDKQAAKTKSAFRDYDMLVKELGFDRTGKAKPVDKLKTPEEIAKEERERLEKLEADRVRRMKGEEVKDVKKMRSADDLDDQYILQKDIQVPLSYKDGKMLTADDEDQTEDESEDEEDDEAEDEKVIKKKEMMEAAKKELPYTFEVPQDYEAFWALLENHSPREVNTILERMIACNHPKLGGKNKEKCDYLCAYLLQTLNVLADYDGAAPMNSVSPLLYVDCVTQHIYSLTQLSPVNTANALKQVLLEKYGDCSKFKFKRYPMGDTFVFLKIAGMLFPSSDFIHPVMTPVMGFFCHLLGQGKISNRREVNAALFTAYLAYEYVSVSKRFMPELTNVLNGLLFMSVPMKNKTKLPITPPFKCTGPTASLLVPDAPVMTFESSKLTFASINKKGEEMTDDFKMNVLQKTLDLLQEVCKCWSGHASIRAIMRPTTILLDCLVLENLPKSVQEAVEALRQAIRSLPAQGKPLVKEEAKPKSIPMFEPAFEKIIEGAKKRHGSKEKLEHQKLLHNLKRERKAVKREIEKDTAYLARQKLKEQLESDAERKRKVGQIMGGLQMQESEHKKMKLKKK</sequence>
<dbReference type="Pfam" id="PF04147">
    <property type="entry name" value="Nop14"/>
    <property type="match status" value="1"/>
</dbReference>
<keyword evidence="3" id="KW-0690">Ribosome biogenesis</keyword>
<accession>A0A423SRD8</accession>
<evidence type="ECO:0000256" key="2">
    <source>
        <dbReference type="ARBA" id="ARBA00007466"/>
    </source>
</evidence>
<feature type="compositionally biased region" description="Acidic residues" evidence="7">
    <location>
        <begin position="112"/>
        <end position="132"/>
    </location>
</feature>
<dbReference type="GO" id="GO:0032040">
    <property type="term" value="C:small-subunit processome"/>
    <property type="evidence" value="ECO:0007669"/>
    <property type="project" value="InterPro"/>
</dbReference>
<feature type="region of interest" description="Disordered" evidence="7">
    <location>
        <begin position="105"/>
        <end position="134"/>
    </location>
</feature>
<comment type="similarity">
    <text evidence="2">Belongs to the NOP14 family.</text>
</comment>
<comment type="subcellular location">
    <subcellularLocation>
        <location evidence="1">Nucleus</location>
        <location evidence="1">Nucleolus</location>
    </subcellularLocation>
</comment>
<evidence type="ECO:0000256" key="6">
    <source>
        <dbReference type="ARBA" id="ARBA00024695"/>
    </source>
</evidence>
<dbReference type="PANTHER" id="PTHR23183">
    <property type="entry name" value="NOP14"/>
    <property type="match status" value="1"/>
</dbReference>
<reference evidence="8 9" key="1">
    <citation type="submission" date="2018-04" db="EMBL/GenBank/DDBJ databases">
        <authorList>
            <person name="Zhang X."/>
            <person name="Yuan J."/>
            <person name="Li F."/>
            <person name="Xiang J."/>
        </authorList>
    </citation>
    <scope>NUCLEOTIDE SEQUENCE [LARGE SCALE GENOMIC DNA]</scope>
    <source>
        <tissue evidence="8">Muscle</tissue>
    </source>
</reference>
<evidence type="ECO:0000256" key="4">
    <source>
        <dbReference type="ARBA" id="ARBA00022552"/>
    </source>
</evidence>
<gene>
    <name evidence="8" type="ORF">C7M84_015180</name>
</gene>